<gene>
    <name evidence="2" type="ORF">EBB54_21835</name>
</gene>
<evidence type="ECO:0000259" key="1">
    <source>
        <dbReference type="Pfam" id="PF05685"/>
    </source>
</evidence>
<dbReference type="SUPFAM" id="SSF52980">
    <property type="entry name" value="Restriction endonuclease-like"/>
    <property type="match status" value="1"/>
</dbReference>
<dbReference type="Pfam" id="PF05685">
    <property type="entry name" value="Uma2"/>
    <property type="match status" value="1"/>
</dbReference>
<evidence type="ECO:0000313" key="3">
    <source>
        <dbReference type="Proteomes" id="UP000274920"/>
    </source>
</evidence>
<keyword evidence="2" id="KW-0378">Hydrolase</keyword>
<dbReference type="CDD" id="cd06260">
    <property type="entry name" value="DUF820-like"/>
    <property type="match status" value="1"/>
</dbReference>
<keyword evidence="3" id="KW-1185">Reference proteome</keyword>
<name>A0A426DLS7_9FIRM</name>
<sequence length="183" mass="21364">MALPQLKIYTEEDYYRLPEDVRAELIDGQIYDMSAPSRIHQEILNAVNNMIYNYIQSKKGNCKVYPAPFAVKPFKDDDKTIVEPDISVICDPGKLTERGCTGAPDWIIEIVSPSTSSQDYVRKLNLYMDAGVREYWIIDPRSQKILVYHLEETDFEVKTYTLRDRVKANIYDDLWIDFEGFEF</sequence>
<feature type="domain" description="Putative restriction endonuclease" evidence="1">
    <location>
        <begin position="12"/>
        <end position="160"/>
    </location>
</feature>
<dbReference type="Gene3D" id="3.90.1570.10">
    <property type="entry name" value="tt1808, chain A"/>
    <property type="match status" value="1"/>
</dbReference>
<dbReference type="Proteomes" id="UP000274920">
    <property type="component" value="Unassembled WGS sequence"/>
</dbReference>
<comment type="caution">
    <text evidence="2">The sequence shown here is derived from an EMBL/GenBank/DDBJ whole genome shotgun (WGS) entry which is preliminary data.</text>
</comment>
<dbReference type="PANTHER" id="PTHR34107">
    <property type="entry name" value="SLL0198 PROTEIN-RELATED"/>
    <property type="match status" value="1"/>
</dbReference>
<dbReference type="RefSeq" id="WP_125128918.1">
    <property type="nucleotide sequence ID" value="NZ_RHJS01000002.1"/>
</dbReference>
<dbReference type="PANTHER" id="PTHR34107:SF4">
    <property type="entry name" value="SLL1222 PROTEIN"/>
    <property type="match status" value="1"/>
</dbReference>
<organism evidence="2 3">
    <name type="scientific">Schaedlerella arabinosiphila</name>
    <dbReference type="NCBI Taxonomy" id="2044587"/>
    <lineage>
        <taxon>Bacteria</taxon>
        <taxon>Bacillati</taxon>
        <taxon>Bacillota</taxon>
        <taxon>Clostridia</taxon>
        <taxon>Lachnospirales</taxon>
        <taxon>Lachnospiraceae</taxon>
        <taxon>Schaedlerella</taxon>
    </lineage>
</organism>
<accession>A0A426DLS7</accession>
<dbReference type="InterPro" id="IPR008538">
    <property type="entry name" value="Uma2"/>
</dbReference>
<dbReference type="GO" id="GO:0004519">
    <property type="term" value="F:endonuclease activity"/>
    <property type="evidence" value="ECO:0007669"/>
    <property type="project" value="UniProtKB-KW"/>
</dbReference>
<protein>
    <submittedName>
        <fullName evidence="2">Uma2 family endonuclease</fullName>
    </submittedName>
</protein>
<dbReference type="AlphaFoldDB" id="A0A426DLS7"/>
<dbReference type="InterPro" id="IPR011335">
    <property type="entry name" value="Restrct_endonuc-II-like"/>
</dbReference>
<keyword evidence="2" id="KW-0255">Endonuclease</keyword>
<reference evidence="2" key="1">
    <citation type="submission" date="2018-10" db="EMBL/GenBank/DDBJ databases">
        <title>Schaedlerella arabinophila gen. nov. sp. nov., isolated from the mouse intestinal tract and comparative analysis with the genome of the closely related altered Schaedler flora strain ASF502.</title>
        <authorList>
            <person name="Miyake S."/>
            <person name="Soh M."/>
            <person name="Seedorf H."/>
        </authorList>
    </citation>
    <scope>NUCLEOTIDE SEQUENCE [LARGE SCALE GENOMIC DNA]</scope>
    <source>
        <strain evidence="2">DSM 106076</strain>
    </source>
</reference>
<dbReference type="InterPro" id="IPR012296">
    <property type="entry name" value="Nuclease_put_TT1808"/>
</dbReference>
<keyword evidence="2" id="KW-0540">Nuclease</keyword>
<dbReference type="EMBL" id="RHJS01000002">
    <property type="protein sequence ID" value="RRK33704.1"/>
    <property type="molecule type" value="Genomic_DNA"/>
</dbReference>
<evidence type="ECO:0000313" key="2">
    <source>
        <dbReference type="EMBL" id="RRK33704.1"/>
    </source>
</evidence>
<proteinExistence type="predicted"/>